<dbReference type="InterPro" id="IPR050490">
    <property type="entry name" value="Bact_solute-bd_prot1"/>
</dbReference>
<feature type="signal peptide" evidence="1">
    <location>
        <begin position="1"/>
        <end position="24"/>
    </location>
</feature>
<protein>
    <submittedName>
        <fullName evidence="2">ABC transporter substrate-binding protein</fullName>
    </submittedName>
</protein>
<dbReference type="Proteomes" id="UP001054811">
    <property type="component" value="Chromosome"/>
</dbReference>
<dbReference type="InterPro" id="IPR006059">
    <property type="entry name" value="SBP"/>
</dbReference>
<organism evidence="2 3">
    <name type="scientific">Microbacterium elymi</name>
    <dbReference type="NCBI Taxonomy" id="2909587"/>
    <lineage>
        <taxon>Bacteria</taxon>
        <taxon>Bacillati</taxon>
        <taxon>Actinomycetota</taxon>
        <taxon>Actinomycetes</taxon>
        <taxon>Micrococcales</taxon>
        <taxon>Microbacteriaceae</taxon>
        <taxon>Microbacterium</taxon>
    </lineage>
</organism>
<sequence length="442" mass="46814">MKSRALRRTAVAIAATSTAVLALAGCAGSGGSDSGDSNEKITLTVTTFGAMGMDDLYKQYESDHPGITIKATNIDTGGNALTDWQTKQAAGAGLPDVQAVEEGWLSKVMQVSDSFTDLTKYGADDTKGDWVPWKVQQATDKDGRIIGYGTDIGPEGLCYNSKLFAAAGLPTDRDKVAEYFGGADATWDKFFQIGKDYHDKTGKAWYDQSGFVWNSMVNQLPEGYYKSDGTLNVKDNADLKARWALLAQGAADGLSSNQTQWDWGGGKAFTDGSFAVFVCPGWMLGNVKGGAESAGGDASTGWDFADVFPGGPANWGGSFLTVPTTSKHPKEAAELAAYLTSASSEVAEFQKAGAFPSVVKAQSDPGVTGESELTKFFNDAPIGEILAKRAEGVKAQYKGPDDAVIQEQVFGPSIQQLDSGKADGTKAWNNAMKLLDQLVINK</sequence>
<gene>
    <name evidence="2" type="ORF">L2X98_27745</name>
</gene>
<dbReference type="PANTHER" id="PTHR43649:SF32">
    <property type="entry name" value="SUGAR BINDING SECRETED PROTEIN"/>
    <property type="match status" value="1"/>
</dbReference>
<name>A0ABY5NGW7_9MICO</name>
<dbReference type="RefSeq" id="WP_259610922.1">
    <property type="nucleotide sequence ID" value="NZ_CP091139.2"/>
</dbReference>
<reference evidence="2" key="1">
    <citation type="submission" date="2022-01" db="EMBL/GenBank/DDBJ databases">
        <title>Microbacterium eymi and Microbacterium rhizovicinus sp. nov., isolated from the rhizospheric soil of Elymus tsukushiensis, a plant native to the Dokdo Islands, Republic of Korea.</title>
        <authorList>
            <person name="Hwang Y.J."/>
        </authorList>
    </citation>
    <scope>NUCLEOTIDE SEQUENCE</scope>
    <source>
        <strain evidence="2">KUDC0405</strain>
    </source>
</reference>
<keyword evidence="1" id="KW-0732">Signal</keyword>
<proteinExistence type="predicted"/>
<evidence type="ECO:0000313" key="2">
    <source>
        <dbReference type="EMBL" id="UUT34405.1"/>
    </source>
</evidence>
<dbReference type="EMBL" id="CP091139">
    <property type="protein sequence ID" value="UUT34405.1"/>
    <property type="molecule type" value="Genomic_DNA"/>
</dbReference>
<dbReference type="PROSITE" id="PS51257">
    <property type="entry name" value="PROKAR_LIPOPROTEIN"/>
    <property type="match status" value="1"/>
</dbReference>
<dbReference type="Pfam" id="PF01547">
    <property type="entry name" value="SBP_bac_1"/>
    <property type="match status" value="1"/>
</dbReference>
<evidence type="ECO:0000313" key="3">
    <source>
        <dbReference type="Proteomes" id="UP001054811"/>
    </source>
</evidence>
<dbReference type="PANTHER" id="PTHR43649">
    <property type="entry name" value="ARABINOSE-BINDING PROTEIN-RELATED"/>
    <property type="match status" value="1"/>
</dbReference>
<keyword evidence="3" id="KW-1185">Reference proteome</keyword>
<dbReference type="Gene3D" id="3.40.190.10">
    <property type="entry name" value="Periplasmic binding protein-like II"/>
    <property type="match status" value="1"/>
</dbReference>
<evidence type="ECO:0000256" key="1">
    <source>
        <dbReference type="SAM" id="SignalP"/>
    </source>
</evidence>
<accession>A0ABY5NGW7</accession>
<feature type="chain" id="PRO_5047272839" evidence="1">
    <location>
        <begin position="25"/>
        <end position="442"/>
    </location>
</feature>
<dbReference type="SUPFAM" id="SSF53850">
    <property type="entry name" value="Periplasmic binding protein-like II"/>
    <property type="match status" value="1"/>
</dbReference>